<dbReference type="GO" id="GO:0005886">
    <property type="term" value="C:plasma membrane"/>
    <property type="evidence" value="ECO:0007669"/>
    <property type="project" value="TreeGrafter"/>
</dbReference>
<dbReference type="Pfam" id="PF13347">
    <property type="entry name" value="MFS_2"/>
    <property type="match status" value="1"/>
</dbReference>
<dbReference type="InterPro" id="IPR039672">
    <property type="entry name" value="MFS_2"/>
</dbReference>
<dbReference type="SUPFAM" id="SSF103473">
    <property type="entry name" value="MFS general substrate transporter"/>
    <property type="match status" value="1"/>
</dbReference>
<name>A0A381QPU2_9ZZZZ</name>
<keyword evidence="1" id="KW-1133">Transmembrane helix</keyword>
<dbReference type="Gene3D" id="1.20.1250.20">
    <property type="entry name" value="MFS general substrate transporter like domains"/>
    <property type="match status" value="2"/>
</dbReference>
<gene>
    <name evidence="2" type="ORF">METZ01_LOCUS32407</name>
</gene>
<feature type="transmembrane region" description="Helical" evidence="1">
    <location>
        <begin position="39"/>
        <end position="58"/>
    </location>
</feature>
<feature type="transmembrane region" description="Helical" evidence="1">
    <location>
        <begin position="356"/>
        <end position="380"/>
    </location>
</feature>
<feature type="transmembrane region" description="Helical" evidence="1">
    <location>
        <begin position="79"/>
        <end position="96"/>
    </location>
</feature>
<evidence type="ECO:0000313" key="2">
    <source>
        <dbReference type="EMBL" id="SUZ79553.1"/>
    </source>
</evidence>
<dbReference type="InterPro" id="IPR036259">
    <property type="entry name" value="MFS_trans_sf"/>
</dbReference>
<feature type="transmembrane region" description="Helical" evidence="1">
    <location>
        <begin position="174"/>
        <end position="198"/>
    </location>
</feature>
<protein>
    <recommendedName>
        <fullName evidence="3">Major facilitator superfamily (MFS) profile domain-containing protein</fullName>
    </recommendedName>
</protein>
<dbReference type="AlphaFoldDB" id="A0A381QPU2"/>
<reference evidence="2" key="1">
    <citation type="submission" date="2018-05" db="EMBL/GenBank/DDBJ databases">
        <authorList>
            <person name="Lanie J.A."/>
            <person name="Ng W.-L."/>
            <person name="Kazmierczak K.M."/>
            <person name="Andrzejewski T.M."/>
            <person name="Davidsen T.M."/>
            <person name="Wayne K.J."/>
            <person name="Tettelin H."/>
            <person name="Glass J.I."/>
            <person name="Rusch D."/>
            <person name="Podicherti R."/>
            <person name="Tsui H.-C.T."/>
            <person name="Winkler M.E."/>
        </authorList>
    </citation>
    <scope>NUCLEOTIDE SEQUENCE</scope>
</reference>
<dbReference type="GO" id="GO:0008643">
    <property type="term" value="P:carbohydrate transport"/>
    <property type="evidence" value="ECO:0007669"/>
    <property type="project" value="InterPro"/>
</dbReference>
<evidence type="ECO:0000256" key="1">
    <source>
        <dbReference type="SAM" id="Phobius"/>
    </source>
</evidence>
<dbReference type="GO" id="GO:0015293">
    <property type="term" value="F:symporter activity"/>
    <property type="evidence" value="ECO:0007669"/>
    <property type="project" value="InterPro"/>
</dbReference>
<proteinExistence type="predicted"/>
<accession>A0A381QPU2</accession>
<feature type="transmembrane region" description="Helical" evidence="1">
    <location>
        <begin position="229"/>
        <end position="249"/>
    </location>
</feature>
<keyword evidence="1" id="KW-0472">Membrane</keyword>
<feature type="transmembrane region" description="Helical" evidence="1">
    <location>
        <begin position="400"/>
        <end position="422"/>
    </location>
</feature>
<feature type="transmembrane region" description="Helical" evidence="1">
    <location>
        <begin position="314"/>
        <end position="335"/>
    </location>
</feature>
<feature type="transmembrane region" description="Helical" evidence="1">
    <location>
        <begin position="108"/>
        <end position="129"/>
    </location>
</feature>
<dbReference type="PANTHER" id="PTHR11328:SF24">
    <property type="entry name" value="MAJOR FACILITATOR SUPERFAMILY (MFS) PROFILE DOMAIN-CONTAINING PROTEIN"/>
    <property type="match status" value="1"/>
</dbReference>
<feature type="transmembrane region" description="Helical" evidence="1">
    <location>
        <begin position="291"/>
        <end position="308"/>
    </location>
</feature>
<sequence length="440" mass="48947">MQKLTKPILLSYASLAVPLSALGLPLTVYLPPFYESSVGFSVGTVGIIFMAARFWDIFTDPVMGIVVDRFPSRWGKRKHWIVVGIPILMLASWYVFIPGDGQQSSLYLLSWLFVLYLSYTFVSLTQQAWGVDLTSKYNERSTVYGWREMGSIFGMMAVLAFPAILELLDYDFSSMIAGMGYFLIISLPLTALVGLLIIPDDTTSKGTLFPKIRDFIPIIKGNGPLKRTLAAEIMCSTAASIAGSTYIYLARYVFDLGDVSSRFLFLYFFAGLLAMPIWMKIAHVIGKHKTLLISAIFCSAILAIYFFIDTSNAFWKIGILTILFGLGYGAPFTLTRALMADIIDADELRSGEKRPGLFFAILNTLSKVGSAIAVGTVYLYLESVGFSSAREVSVEIRNSILFAFSFFPMALYFFGGLMCIGYELTPEKHKEIQDQLEARN</sequence>
<feature type="transmembrane region" description="Helical" evidence="1">
    <location>
        <begin position="150"/>
        <end position="168"/>
    </location>
</feature>
<evidence type="ECO:0008006" key="3">
    <source>
        <dbReference type="Google" id="ProtNLM"/>
    </source>
</evidence>
<organism evidence="2">
    <name type="scientific">marine metagenome</name>
    <dbReference type="NCBI Taxonomy" id="408172"/>
    <lineage>
        <taxon>unclassified sequences</taxon>
        <taxon>metagenomes</taxon>
        <taxon>ecological metagenomes</taxon>
    </lineage>
</organism>
<dbReference type="EMBL" id="UINC01001392">
    <property type="protein sequence ID" value="SUZ79553.1"/>
    <property type="molecule type" value="Genomic_DNA"/>
</dbReference>
<dbReference type="PANTHER" id="PTHR11328">
    <property type="entry name" value="MAJOR FACILITATOR SUPERFAMILY DOMAIN-CONTAINING PROTEIN"/>
    <property type="match status" value="1"/>
</dbReference>
<keyword evidence="1" id="KW-0812">Transmembrane</keyword>
<feature type="transmembrane region" description="Helical" evidence="1">
    <location>
        <begin position="261"/>
        <end position="279"/>
    </location>
</feature>